<feature type="compositionally biased region" description="Low complexity" evidence="1">
    <location>
        <begin position="67"/>
        <end position="115"/>
    </location>
</feature>
<feature type="compositionally biased region" description="Basic and acidic residues" evidence="1">
    <location>
        <begin position="165"/>
        <end position="183"/>
    </location>
</feature>
<evidence type="ECO:0000256" key="1">
    <source>
        <dbReference type="SAM" id="MobiDB-lite"/>
    </source>
</evidence>
<dbReference type="AlphaFoldDB" id="A0A3M7LX98"/>
<keyword evidence="4" id="KW-1185">Reference proteome</keyword>
<evidence type="ECO:0000313" key="4">
    <source>
        <dbReference type="Proteomes" id="UP000265663"/>
    </source>
</evidence>
<gene>
    <name evidence="3" type="ORF">GMOD_00002231</name>
</gene>
<organism evidence="3 4">
    <name type="scientific">Pyrenophora seminiperda CCB06</name>
    <dbReference type="NCBI Taxonomy" id="1302712"/>
    <lineage>
        <taxon>Eukaryota</taxon>
        <taxon>Fungi</taxon>
        <taxon>Dikarya</taxon>
        <taxon>Ascomycota</taxon>
        <taxon>Pezizomycotina</taxon>
        <taxon>Dothideomycetes</taxon>
        <taxon>Pleosporomycetidae</taxon>
        <taxon>Pleosporales</taxon>
        <taxon>Pleosporineae</taxon>
        <taxon>Pleosporaceae</taxon>
        <taxon>Pyrenophora</taxon>
    </lineage>
</organism>
<evidence type="ECO:0000313" key="3">
    <source>
        <dbReference type="EMBL" id="RMZ66858.1"/>
    </source>
</evidence>
<name>A0A3M7LX98_9PLEO</name>
<dbReference type="Pfam" id="PF10444">
    <property type="entry name" value="Nbl1_Borealin_N"/>
    <property type="match status" value="1"/>
</dbReference>
<protein>
    <submittedName>
        <fullName evidence="3">Borealin-lik</fullName>
    </submittedName>
</protein>
<dbReference type="Proteomes" id="UP000265663">
    <property type="component" value="Unassembled WGS sequence"/>
</dbReference>
<feature type="region of interest" description="Disordered" evidence="1">
    <location>
        <begin position="67"/>
        <end position="245"/>
    </location>
</feature>
<proteinExistence type="predicted"/>
<dbReference type="InterPro" id="IPR018851">
    <property type="entry name" value="Borealin_N"/>
</dbReference>
<reference evidence="3 4" key="1">
    <citation type="journal article" date="2014" name="PLoS ONE">
        <title>De novo Genome Assembly of the Fungal Plant Pathogen Pyrenophora semeniperda.</title>
        <authorList>
            <person name="Soliai M.M."/>
            <person name="Meyer S.E."/>
            <person name="Udall J.A."/>
            <person name="Elzinga D.E."/>
            <person name="Hermansen R.A."/>
            <person name="Bodily P.M."/>
            <person name="Hart A.A."/>
            <person name="Coleman C.E."/>
        </authorList>
    </citation>
    <scope>NUCLEOTIDE SEQUENCE [LARGE SCALE GENOMIC DNA]</scope>
    <source>
        <strain evidence="3 4">CCB06</strain>
        <tissue evidence="3">Mycelium</tissue>
    </source>
</reference>
<dbReference type="OrthoDB" id="2392550at2759"/>
<evidence type="ECO:0000259" key="2">
    <source>
        <dbReference type="Pfam" id="PF10444"/>
    </source>
</evidence>
<accession>A0A3M7LX98</accession>
<feature type="domain" description="Borealin N-terminal" evidence="2">
    <location>
        <begin position="12"/>
        <end position="64"/>
    </location>
</feature>
<sequence length="245" mass="26016">MTDGITADIKMSMIQNTRLEIEARIEKLRAMCNAQAASMQSRLERRVNRVPVVTRQTTLEELLKASAPAKPMPTKKATATATKASTTTTKSTATSTKSTTTSTKSTTTTTATKATATRKTRAAPTKAVTSSSSGPASAQEERVKPTVKAIPAYAKPTKNTRAKKRGSDETSGEDKAGEDKENTDLPVPKKRARTIAQKPAAPTATVRSTRAASRTKPADATAHVLSPKTDAANVRKPAARSARPR</sequence>
<dbReference type="EMBL" id="KE747809">
    <property type="protein sequence ID" value="RMZ66858.1"/>
    <property type="molecule type" value="Genomic_DNA"/>
</dbReference>